<dbReference type="Proteomes" id="UP000317763">
    <property type="component" value="Unassembled WGS sequence"/>
</dbReference>
<evidence type="ECO:0000259" key="1">
    <source>
        <dbReference type="Pfam" id="PF20275"/>
    </source>
</evidence>
<dbReference type="AlphaFoldDB" id="A0A554XAT5"/>
<reference evidence="2 3" key="1">
    <citation type="submission" date="2019-07" db="EMBL/GenBank/DDBJ databases">
        <title>Tepidimonas taiwanensis I1-1 draft genome.</title>
        <authorList>
            <person name="Da Costa M.S."/>
            <person name="Froufe H.J.C."/>
            <person name="Egas C."/>
            <person name="Albuquerque L."/>
        </authorList>
    </citation>
    <scope>NUCLEOTIDE SEQUENCE [LARGE SCALE GENOMIC DNA]</scope>
    <source>
        <strain evidence="2 3">I1-1</strain>
    </source>
</reference>
<protein>
    <recommendedName>
        <fullName evidence="1">ABC-three component systems C-terminal domain-containing protein</fullName>
    </recommendedName>
</protein>
<proteinExistence type="predicted"/>
<dbReference type="Pfam" id="PF20275">
    <property type="entry name" value="CTD10"/>
    <property type="match status" value="1"/>
</dbReference>
<keyword evidence="3" id="KW-1185">Reference proteome</keyword>
<accession>A0A554XAT5</accession>
<dbReference type="EMBL" id="VJOM01000006">
    <property type="protein sequence ID" value="TSE32953.1"/>
    <property type="molecule type" value="Genomic_DNA"/>
</dbReference>
<sequence length="311" mass="34801">MSAEYWYHLHFKLRLYEADGNAFQRLVADILHAAFPDFEPVAPAGRYGDGGNDGFIRGEGRYFQVYGPHAGSAPQPADVVRKVKEDFAKLRQRYPNLQRYSFVMNDRYRGVPANVSDALLALEQETGVACDAVASHVLADLFMKLPEVRRQMILGGVPTTLPEYVDPRAVAEVLQHLADAPMRVDPSRERAPDFEEKIRFNGLPPAVADRLRSMSYQCGTVEDFLASRGRHLAQAIAMELRELYAQSLATVTSDDADTSALRYVWMIEQLLPPVEHPHSLKAYREAAEVVLAKYFESCDVYAQPGPGRCAP</sequence>
<evidence type="ECO:0000313" key="2">
    <source>
        <dbReference type="EMBL" id="TSE32953.1"/>
    </source>
</evidence>
<evidence type="ECO:0000313" key="3">
    <source>
        <dbReference type="Proteomes" id="UP000317763"/>
    </source>
</evidence>
<comment type="caution">
    <text evidence="2">The sequence shown here is derived from an EMBL/GenBank/DDBJ whole genome shotgun (WGS) entry which is preliminary data.</text>
</comment>
<dbReference type="STRING" id="307486.GCA_000807215_01279"/>
<dbReference type="OrthoDB" id="596297at2"/>
<dbReference type="RefSeq" id="WP_143897550.1">
    <property type="nucleotide sequence ID" value="NZ_CP083911.1"/>
</dbReference>
<organism evidence="2 3">
    <name type="scientific">Tepidimonas taiwanensis</name>
    <dbReference type="NCBI Taxonomy" id="307486"/>
    <lineage>
        <taxon>Bacteria</taxon>
        <taxon>Pseudomonadati</taxon>
        <taxon>Pseudomonadota</taxon>
        <taxon>Betaproteobacteria</taxon>
        <taxon>Burkholderiales</taxon>
        <taxon>Tepidimonas</taxon>
    </lineage>
</organism>
<gene>
    <name evidence="2" type="ORF">Ttaiw_00813</name>
</gene>
<dbReference type="InterPro" id="IPR046919">
    <property type="entry name" value="ABC-3C_CTD10"/>
</dbReference>
<feature type="domain" description="ABC-three component systems C-terminal" evidence="1">
    <location>
        <begin position="169"/>
        <end position="301"/>
    </location>
</feature>
<name>A0A554XAT5_9BURK</name>